<proteinExistence type="inferred from homology"/>
<dbReference type="Pfam" id="PF05922">
    <property type="entry name" value="Inhibitor_I9"/>
    <property type="match status" value="1"/>
</dbReference>
<dbReference type="InterPro" id="IPR052471">
    <property type="entry name" value="PBI_I9"/>
</dbReference>
<reference evidence="3 4" key="1">
    <citation type="submission" date="2016-07" db="EMBL/GenBank/DDBJ databases">
        <title>Pervasive Adenine N6-methylation of Active Genes in Fungi.</title>
        <authorList>
            <consortium name="DOE Joint Genome Institute"/>
            <person name="Mondo S.J."/>
            <person name="Dannebaum R.O."/>
            <person name="Kuo R.C."/>
            <person name="Labutti K."/>
            <person name="Haridas S."/>
            <person name="Kuo A."/>
            <person name="Salamov A."/>
            <person name="Ahrendt S.R."/>
            <person name="Lipzen A."/>
            <person name="Sullivan W."/>
            <person name="Andreopoulos W.B."/>
            <person name="Clum A."/>
            <person name="Lindquist E."/>
            <person name="Daum C."/>
            <person name="Ramamoorthy G.K."/>
            <person name="Gryganskyi A."/>
            <person name="Culley D."/>
            <person name="Magnuson J.K."/>
            <person name="James T.Y."/>
            <person name="O'Malley M.A."/>
            <person name="Stajich J.E."/>
            <person name="Spatafora J.W."/>
            <person name="Visel A."/>
            <person name="Grigoriev I.V."/>
        </authorList>
    </citation>
    <scope>NUCLEOTIDE SEQUENCE [LARGE SCALE GENOMIC DNA]</scope>
    <source>
        <strain evidence="3 4">NRRL 3301</strain>
    </source>
</reference>
<dbReference type="GO" id="GO:0042144">
    <property type="term" value="P:vacuole fusion, non-autophagic"/>
    <property type="evidence" value="ECO:0007669"/>
    <property type="project" value="TreeGrafter"/>
</dbReference>
<dbReference type="PANTHER" id="PTHR28288">
    <property type="entry name" value="PROTEASE B INHIBITOR 2"/>
    <property type="match status" value="1"/>
</dbReference>
<comment type="similarity">
    <text evidence="1">Belongs to the protease inhibitor I9 family.</text>
</comment>
<feature type="domain" description="Inhibitor I9" evidence="2">
    <location>
        <begin position="5"/>
        <end position="74"/>
    </location>
</feature>
<evidence type="ECO:0000259" key="2">
    <source>
        <dbReference type="Pfam" id="PF05922"/>
    </source>
</evidence>
<comment type="caution">
    <text evidence="3">The sequence shown here is derived from an EMBL/GenBank/DDBJ whole genome shotgun (WGS) entry which is preliminary data.</text>
</comment>
<dbReference type="OrthoDB" id="5518345at2759"/>
<dbReference type="GO" id="GO:0004866">
    <property type="term" value="F:endopeptidase inhibitor activity"/>
    <property type="evidence" value="ECO:0007669"/>
    <property type="project" value="TreeGrafter"/>
</dbReference>
<dbReference type="EMBL" id="MCGT01000053">
    <property type="protein sequence ID" value="ORX43697.1"/>
    <property type="molecule type" value="Genomic_DNA"/>
</dbReference>
<dbReference type="AlphaFoldDB" id="A0A1X2G3D1"/>
<evidence type="ECO:0000313" key="4">
    <source>
        <dbReference type="Proteomes" id="UP000242146"/>
    </source>
</evidence>
<dbReference type="InterPro" id="IPR010259">
    <property type="entry name" value="S8pro/Inhibitor_I9"/>
</dbReference>
<dbReference type="InterPro" id="IPR037045">
    <property type="entry name" value="S8pro/Inhibitor_I9_sf"/>
</dbReference>
<name>A0A1X2G3D1_9FUNG</name>
<organism evidence="3 4">
    <name type="scientific">Hesseltinella vesiculosa</name>
    <dbReference type="NCBI Taxonomy" id="101127"/>
    <lineage>
        <taxon>Eukaryota</taxon>
        <taxon>Fungi</taxon>
        <taxon>Fungi incertae sedis</taxon>
        <taxon>Mucoromycota</taxon>
        <taxon>Mucoromycotina</taxon>
        <taxon>Mucoromycetes</taxon>
        <taxon>Mucorales</taxon>
        <taxon>Cunninghamellaceae</taxon>
        <taxon>Hesseltinella</taxon>
    </lineage>
</organism>
<protein>
    <recommendedName>
        <fullName evidence="2">Inhibitor I9 domain-containing protein</fullName>
    </recommendedName>
</protein>
<dbReference type="SUPFAM" id="SSF54897">
    <property type="entry name" value="Protease propeptides/inhibitors"/>
    <property type="match status" value="1"/>
</dbReference>
<keyword evidence="4" id="KW-1185">Reference proteome</keyword>
<dbReference type="Gene3D" id="3.30.70.80">
    <property type="entry name" value="Peptidase S8 propeptide/proteinase inhibitor I9"/>
    <property type="match status" value="1"/>
</dbReference>
<dbReference type="FunFam" id="3.30.70.80:FF:000005">
    <property type="entry name" value="Proteinase inhibitor I2B"/>
    <property type="match status" value="1"/>
</dbReference>
<accession>A0A1X2G3D1</accession>
<evidence type="ECO:0000313" key="3">
    <source>
        <dbReference type="EMBL" id="ORX43697.1"/>
    </source>
</evidence>
<dbReference type="PANTHER" id="PTHR28288:SF2">
    <property type="entry name" value="PROTEASE B INHIBITOR 2"/>
    <property type="match status" value="1"/>
</dbReference>
<dbReference type="Proteomes" id="UP000242146">
    <property type="component" value="Unassembled WGS sequence"/>
</dbReference>
<gene>
    <name evidence="3" type="ORF">DM01DRAFT_1340655</name>
</gene>
<evidence type="ECO:0000256" key="1">
    <source>
        <dbReference type="ARBA" id="ARBA00038069"/>
    </source>
</evidence>
<sequence>MPASTYIVTFNKDTPDEVIEQHAKETEAAGATIKHRYNSAMKGFSVEVPDDIVSALSFDSPHINFVEPDGEVTTQGKSLLKST</sequence>